<dbReference type="VEuPathDB" id="AmoebaDB:NAEGRDRAFT_61865"/>
<keyword evidence="2" id="KW-1185">Reference proteome</keyword>
<sequence length="255" mass="28857">MLTTTTTIATTTQQQEGEKTYIIKPLTEEYVQQAAVLAATCIANDEPLCSTSGLTPPEMFYFCEYYARIAARDNLGVVAVDKKSNMVIAAIICEDYVKGTLEGCPEIIEHYFGEGKGGFQNVLNLLDILHEDYWKGRDEEKKALFQPENIGQILHIYIGIAYPFARRGGVSSELTKYLLRNVRERGYKMAFTESTSAFSQGLRRKFGFETKTSVTYSDPTIQERFPFTKSVPEPHKTCNFMWNTDLNNTAMLNNE</sequence>
<proteinExistence type="predicted"/>
<dbReference type="SUPFAM" id="SSF55729">
    <property type="entry name" value="Acyl-CoA N-acyltransferases (Nat)"/>
    <property type="match status" value="1"/>
</dbReference>
<dbReference type="PANTHER" id="PTHR20905">
    <property type="entry name" value="N-ACETYLTRANSFERASE-RELATED"/>
    <property type="match status" value="1"/>
</dbReference>
<evidence type="ECO:0000313" key="2">
    <source>
        <dbReference type="Proteomes" id="UP000006671"/>
    </source>
</evidence>
<evidence type="ECO:0000313" key="1">
    <source>
        <dbReference type="EMBL" id="EFC49911.1"/>
    </source>
</evidence>
<name>D2UZA2_NAEGR</name>
<protein>
    <submittedName>
        <fullName evidence="1">Predicted protein</fullName>
    </submittedName>
</protein>
<dbReference type="OrthoDB" id="2115692at2759"/>
<gene>
    <name evidence="1" type="ORF">NAEGRDRAFT_61865</name>
</gene>
<dbReference type="RefSeq" id="XP_002682655.1">
    <property type="nucleotide sequence ID" value="XM_002682609.1"/>
</dbReference>
<dbReference type="GeneID" id="8855307"/>
<dbReference type="GO" id="GO:0008080">
    <property type="term" value="F:N-acetyltransferase activity"/>
    <property type="evidence" value="ECO:0007669"/>
    <property type="project" value="TreeGrafter"/>
</dbReference>
<dbReference type="Proteomes" id="UP000006671">
    <property type="component" value="Unassembled WGS sequence"/>
</dbReference>
<dbReference type="Gene3D" id="3.40.630.30">
    <property type="match status" value="1"/>
</dbReference>
<dbReference type="AlphaFoldDB" id="D2UZA2"/>
<accession>D2UZA2</accession>
<dbReference type="InterPro" id="IPR016181">
    <property type="entry name" value="Acyl_CoA_acyltransferase"/>
</dbReference>
<dbReference type="PANTHER" id="PTHR20905:SF1">
    <property type="entry name" value="AT07410P-RELATED"/>
    <property type="match status" value="1"/>
</dbReference>
<reference evidence="1 2" key="1">
    <citation type="journal article" date="2010" name="Cell">
        <title>The genome of Naegleria gruberi illuminates early eukaryotic versatility.</title>
        <authorList>
            <person name="Fritz-Laylin L.K."/>
            <person name="Prochnik S.E."/>
            <person name="Ginger M.L."/>
            <person name="Dacks J.B."/>
            <person name="Carpenter M.L."/>
            <person name="Field M.C."/>
            <person name="Kuo A."/>
            <person name="Paredez A."/>
            <person name="Chapman J."/>
            <person name="Pham J."/>
            <person name="Shu S."/>
            <person name="Neupane R."/>
            <person name="Cipriano M."/>
            <person name="Mancuso J."/>
            <person name="Tu H."/>
            <person name="Salamov A."/>
            <person name="Lindquist E."/>
            <person name="Shapiro H."/>
            <person name="Lucas S."/>
            <person name="Grigoriev I.V."/>
            <person name="Cande W.Z."/>
            <person name="Fulton C."/>
            <person name="Rokhsar D.S."/>
            <person name="Dawson S.C."/>
        </authorList>
    </citation>
    <scope>NUCLEOTIDE SEQUENCE [LARGE SCALE GENOMIC DNA]</scope>
    <source>
        <strain evidence="1 2">NEG-M</strain>
    </source>
</reference>
<dbReference type="KEGG" id="ngr:NAEGRDRAFT_61865"/>
<organism evidence="2">
    <name type="scientific">Naegleria gruberi</name>
    <name type="common">Amoeba</name>
    <dbReference type="NCBI Taxonomy" id="5762"/>
    <lineage>
        <taxon>Eukaryota</taxon>
        <taxon>Discoba</taxon>
        <taxon>Heterolobosea</taxon>
        <taxon>Tetramitia</taxon>
        <taxon>Eutetramitia</taxon>
        <taxon>Vahlkampfiidae</taxon>
        <taxon>Naegleria</taxon>
    </lineage>
</organism>
<dbReference type="EMBL" id="GG738846">
    <property type="protein sequence ID" value="EFC49911.1"/>
    <property type="molecule type" value="Genomic_DNA"/>
</dbReference>
<dbReference type="InParanoid" id="D2UZA2"/>